<dbReference type="SUPFAM" id="SSF53383">
    <property type="entry name" value="PLP-dependent transferases"/>
    <property type="match status" value="1"/>
</dbReference>
<dbReference type="InterPro" id="IPR000653">
    <property type="entry name" value="DegT/StrS_aminotransferase"/>
</dbReference>
<dbReference type="AlphaFoldDB" id="A8ZSA4"/>
<name>A8ZSA4_DESOH</name>
<comment type="similarity">
    <text evidence="2 5">Belongs to the DegT/DnrJ/EryC1 family.</text>
</comment>
<organism evidence="6 7">
    <name type="scientific">Desulfosudis oleivorans (strain DSM 6200 / JCM 39069 / Hxd3)</name>
    <name type="common">Desulfococcus oleovorans</name>
    <dbReference type="NCBI Taxonomy" id="96561"/>
    <lineage>
        <taxon>Bacteria</taxon>
        <taxon>Pseudomonadati</taxon>
        <taxon>Thermodesulfobacteriota</taxon>
        <taxon>Desulfobacteria</taxon>
        <taxon>Desulfobacterales</taxon>
        <taxon>Desulfosudaceae</taxon>
        <taxon>Desulfosudis</taxon>
    </lineage>
</organism>
<evidence type="ECO:0000256" key="1">
    <source>
        <dbReference type="ARBA" id="ARBA00022898"/>
    </source>
</evidence>
<gene>
    <name evidence="6" type="ordered locus">Dole_1837</name>
</gene>
<keyword evidence="7" id="KW-1185">Reference proteome</keyword>
<dbReference type="Pfam" id="PF01041">
    <property type="entry name" value="DegT_DnrJ_EryC1"/>
    <property type="match status" value="1"/>
</dbReference>
<dbReference type="FunFam" id="3.40.640.10:FF:000089">
    <property type="entry name" value="Aminotransferase, DegT/DnrJ/EryC1/StrS family"/>
    <property type="match status" value="1"/>
</dbReference>
<keyword evidence="1 4" id="KW-0663">Pyridoxal phosphate</keyword>
<dbReference type="HOGENOM" id="CLU_033332_6_1_7"/>
<dbReference type="GO" id="GO:0008483">
    <property type="term" value="F:transaminase activity"/>
    <property type="evidence" value="ECO:0007669"/>
    <property type="project" value="UniProtKB-KW"/>
</dbReference>
<keyword evidence="6" id="KW-0808">Transferase</keyword>
<accession>A8ZSA4</accession>
<sequence length="373" mass="40928">MLNHLKFLPGANMQFIDLKSQQDRIRDRIETRIRQVLDHGQYIMGPEVQELEVKLADYTGVKHCITCASGTDALLMALMALDISPGDEVITVPYTWISTAEVIALLRAKPVFIDIQPDTFNMDPAKLEAAITSRTKAIIPVGIYGQCADMTRINIIAAKHNIPVIEDGAQSFGATHHGKKSCNLSLIGCTSFFPSKPLGCYGDGGAIFTPNDALADKLRQIRIHGQKVKHQHPLVGINGRLDTLQAAILLEKFTLFSEECHRRAEIADRYNVLLADIPGIQTPVVAANNTSVYAQYTILTDDREALSSNLKSKDIPSVAYYTAPLHLQGAFTDLGHQPGDFPISEEVAAHCLSLPMSPYLRREDQAAVVAAMK</sequence>
<dbReference type="PIRSF" id="PIRSF000390">
    <property type="entry name" value="PLP_StrS"/>
    <property type="match status" value="1"/>
</dbReference>
<dbReference type="eggNOG" id="COG0399">
    <property type="taxonomic scope" value="Bacteria"/>
</dbReference>
<dbReference type="InterPro" id="IPR015422">
    <property type="entry name" value="PyrdxlP-dep_Trfase_small"/>
</dbReference>
<dbReference type="STRING" id="96561.Dole_1837"/>
<dbReference type="Gene3D" id="3.40.640.10">
    <property type="entry name" value="Type I PLP-dependent aspartate aminotransferase-like (Major domain)"/>
    <property type="match status" value="1"/>
</dbReference>
<keyword evidence="6" id="KW-0032">Aminotransferase</keyword>
<dbReference type="EMBL" id="CP000859">
    <property type="protein sequence ID" value="ABW67641.1"/>
    <property type="molecule type" value="Genomic_DNA"/>
</dbReference>
<dbReference type="GO" id="GO:0000271">
    <property type="term" value="P:polysaccharide biosynthetic process"/>
    <property type="evidence" value="ECO:0007669"/>
    <property type="project" value="TreeGrafter"/>
</dbReference>
<feature type="active site" description="Proton acceptor" evidence="3">
    <location>
        <position position="196"/>
    </location>
</feature>
<evidence type="ECO:0000256" key="4">
    <source>
        <dbReference type="PIRSR" id="PIRSR000390-2"/>
    </source>
</evidence>
<dbReference type="PANTHER" id="PTHR30244">
    <property type="entry name" value="TRANSAMINASE"/>
    <property type="match status" value="1"/>
</dbReference>
<evidence type="ECO:0000313" key="6">
    <source>
        <dbReference type="EMBL" id="ABW67641.1"/>
    </source>
</evidence>
<reference evidence="6 7" key="1">
    <citation type="submission" date="2007-10" db="EMBL/GenBank/DDBJ databases">
        <title>Complete sequence of Desulfococcus oleovorans Hxd3.</title>
        <authorList>
            <consortium name="US DOE Joint Genome Institute"/>
            <person name="Copeland A."/>
            <person name="Lucas S."/>
            <person name="Lapidus A."/>
            <person name="Barry K."/>
            <person name="Glavina del Rio T."/>
            <person name="Dalin E."/>
            <person name="Tice H."/>
            <person name="Pitluck S."/>
            <person name="Kiss H."/>
            <person name="Brettin T."/>
            <person name="Bruce D."/>
            <person name="Detter J.C."/>
            <person name="Han C."/>
            <person name="Schmutz J."/>
            <person name="Larimer F."/>
            <person name="Land M."/>
            <person name="Hauser L."/>
            <person name="Kyrpides N."/>
            <person name="Kim E."/>
            <person name="Wawrik B."/>
            <person name="Richardson P."/>
        </authorList>
    </citation>
    <scope>NUCLEOTIDE SEQUENCE [LARGE SCALE GENOMIC DNA]</scope>
    <source>
        <strain evidence="7">DSM 6200 / JCM 39069 / Hxd3</strain>
    </source>
</reference>
<evidence type="ECO:0000256" key="3">
    <source>
        <dbReference type="PIRSR" id="PIRSR000390-1"/>
    </source>
</evidence>
<protein>
    <submittedName>
        <fullName evidence="6">DegT/DnrJ/EryC1/StrS aminotransferase</fullName>
    </submittedName>
</protein>
<dbReference type="Proteomes" id="UP000008561">
    <property type="component" value="Chromosome"/>
</dbReference>
<dbReference type="CDD" id="cd00616">
    <property type="entry name" value="AHBA_syn"/>
    <property type="match status" value="1"/>
</dbReference>
<dbReference type="Gene3D" id="3.90.1150.10">
    <property type="entry name" value="Aspartate Aminotransferase, domain 1"/>
    <property type="match status" value="1"/>
</dbReference>
<evidence type="ECO:0000256" key="2">
    <source>
        <dbReference type="ARBA" id="ARBA00037999"/>
    </source>
</evidence>
<evidence type="ECO:0000256" key="5">
    <source>
        <dbReference type="RuleBase" id="RU004508"/>
    </source>
</evidence>
<dbReference type="PANTHER" id="PTHR30244:SF42">
    <property type="entry name" value="UDP-2-ACETAMIDO-2-DEOXY-3-OXO-D-GLUCURONATE AMINOTRANSFERASE"/>
    <property type="match status" value="1"/>
</dbReference>
<proteinExistence type="inferred from homology"/>
<dbReference type="InterPro" id="IPR015424">
    <property type="entry name" value="PyrdxlP-dep_Trfase"/>
</dbReference>
<evidence type="ECO:0000313" key="7">
    <source>
        <dbReference type="Proteomes" id="UP000008561"/>
    </source>
</evidence>
<dbReference type="InterPro" id="IPR015421">
    <property type="entry name" value="PyrdxlP-dep_Trfase_major"/>
</dbReference>
<dbReference type="GO" id="GO:0030170">
    <property type="term" value="F:pyridoxal phosphate binding"/>
    <property type="evidence" value="ECO:0007669"/>
    <property type="project" value="TreeGrafter"/>
</dbReference>
<dbReference type="KEGG" id="dol:Dole_1837"/>
<feature type="modified residue" description="N6-(pyridoxal phosphate)lysine" evidence="4">
    <location>
        <position position="196"/>
    </location>
</feature>